<organism evidence="1 2">
    <name type="scientific">Bicyclus anynana</name>
    <name type="common">Squinting bush brown butterfly</name>
    <dbReference type="NCBI Taxonomy" id="110368"/>
    <lineage>
        <taxon>Eukaryota</taxon>
        <taxon>Metazoa</taxon>
        <taxon>Ecdysozoa</taxon>
        <taxon>Arthropoda</taxon>
        <taxon>Hexapoda</taxon>
        <taxon>Insecta</taxon>
        <taxon>Pterygota</taxon>
        <taxon>Neoptera</taxon>
        <taxon>Endopterygota</taxon>
        <taxon>Lepidoptera</taxon>
        <taxon>Glossata</taxon>
        <taxon>Ditrysia</taxon>
        <taxon>Papilionoidea</taxon>
        <taxon>Nymphalidae</taxon>
        <taxon>Satyrinae</taxon>
        <taxon>Satyrini</taxon>
        <taxon>Mycalesina</taxon>
        <taxon>Bicyclus</taxon>
    </lineage>
</organism>
<reference evidence="2" key="1">
    <citation type="submission" date="2025-08" db="UniProtKB">
        <authorList>
            <consortium name="RefSeq"/>
        </authorList>
    </citation>
    <scope>IDENTIFICATION</scope>
</reference>
<dbReference type="GeneID" id="112050651"/>
<evidence type="ECO:0000313" key="1">
    <source>
        <dbReference type="Proteomes" id="UP001652582"/>
    </source>
</evidence>
<dbReference type="Proteomes" id="UP001652582">
    <property type="component" value="Chromosome 19"/>
</dbReference>
<dbReference type="OrthoDB" id="7485989at2759"/>
<dbReference type="RefSeq" id="XP_023944726.2">
    <property type="nucleotide sequence ID" value="XM_024088958.2"/>
</dbReference>
<dbReference type="KEGG" id="bany:112050651"/>
<name>A0A6J1NNH3_BICAN</name>
<evidence type="ECO:0000313" key="2">
    <source>
        <dbReference type="RefSeq" id="XP_023944726.2"/>
    </source>
</evidence>
<proteinExistence type="predicted"/>
<accession>A0A6J1NNH3</accession>
<gene>
    <name evidence="2" type="primary">LOC112050651</name>
</gene>
<dbReference type="AlphaFoldDB" id="A0A6J1NNH3"/>
<keyword evidence="1" id="KW-1185">Reference proteome</keyword>
<sequence length="712" mass="77732">MALDRQRILNELGSVMNQLQSADCGCMGKLFRDPEQDSAPRQVGSPLPTCGGCIRNRCCGHGHRWNPNASCGEPYQGNTPNTYTPCMARCNPPKLYADSYNYLTHNLMQPTVREVYDDLKSLTPENTIANNPMANQMGLSANGLVAHSNEISEMSKVHNMNDSNIGNISAGNPYNHLIGQTANVASTHQTNPNQIGELGGMGPQIMSMVGGNPQNQKRSNIGPNGQLTESILIDAPQSPHGQIGVMPVRTNKDLYNTNLHGYSGGYNANQTMVQQNMEHNIANNTGIRGPAAQQMVEGHRHGHHSQGVAKFNEIFPGVMKNMGGDLGFDPMAIAIQMNPANQQQAAMNTMNKIMQKNDLNKVFDQSANPGLLAQKEPQQNQILNNIPSNQVHQSYPPQQNGNTVQQNAMPTNQMAYQNAANVSYPNEQLNTTQVYAVKPVPNQITSLSVHQQHEHQNINDPKTGAAYEETPGPPALIQEPHNVPKIIQEPILPADNSRYIAKQTKHSEFNTLGQPIEKFSAKMYRTPEPSLPQTLSPQNISKHETNIAKYSNVKSTVSKTSLMGAKVGRTPSQLQTIYNQYKGSQSFTQQNIGASGVNGASHSEGKLNATTLSSNQQRQIPVEKIGGDTLVNNRVSDERAVKVEQVIGQIGDVPAAVKATGDGKQDQIAPVFKRNTRNGLQDIVYTSYPPSAWTFHGARPRPNSPVSRTYGR</sequence>
<protein>
    <submittedName>
        <fullName evidence="2">Uncharacterized protein LOC112050651</fullName>
    </submittedName>
</protein>